<evidence type="ECO:0000313" key="12">
    <source>
        <dbReference type="Proteomes" id="UP001331761"/>
    </source>
</evidence>
<keyword evidence="4" id="KW-0547">Nucleotide-binding</keyword>
<feature type="transmembrane region" description="Helical" evidence="8">
    <location>
        <begin position="211"/>
        <end position="231"/>
    </location>
</feature>
<dbReference type="Gene3D" id="3.40.50.300">
    <property type="entry name" value="P-loop containing nucleotide triphosphate hydrolases"/>
    <property type="match status" value="1"/>
</dbReference>
<keyword evidence="6 8" id="KW-1133">Transmembrane helix</keyword>
<dbReference type="SUPFAM" id="SSF90123">
    <property type="entry name" value="ABC transporter transmembrane region"/>
    <property type="match status" value="2"/>
</dbReference>
<gene>
    <name evidence="11" type="ORF">GCK32_011069</name>
</gene>
<organism evidence="11 12">
    <name type="scientific">Trichostrongylus colubriformis</name>
    <name type="common">Black scour worm</name>
    <dbReference type="NCBI Taxonomy" id="6319"/>
    <lineage>
        <taxon>Eukaryota</taxon>
        <taxon>Metazoa</taxon>
        <taxon>Ecdysozoa</taxon>
        <taxon>Nematoda</taxon>
        <taxon>Chromadorea</taxon>
        <taxon>Rhabditida</taxon>
        <taxon>Rhabditina</taxon>
        <taxon>Rhabditomorpha</taxon>
        <taxon>Strongyloidea</taxon>
        <taxon>Trichostrongylidae</taxon>
        <taxon>Trichostrongylus</taxon>
    </lineage>
</organism>
<feature type="domain" description="ABC transmembrane type-1" evidence="10">
    <location>
        <begin position="39"/>
        <end position="156"/>
    </location>
</feature>
<feature type="transmembrane region" description="Helical" evidence="8">
    <location>
        <begin position="182"/>
        <end position="205"/>
    </location>
</feature>
<feature type="transmembrane region" description="Helical" evidence="8">
    <location>
        <begin position="607"/>
        <end position="634"/>
    </location>
</feature>
<dbReference type="InterPro" id="IPR036640">
    <property type="entry name" value="ABC1_TM_sf"/>
</dbReference>
<keyword evidence="3 8" id="KW-0812">Transmembrane</keyword>
<dbReference type="SMART" id="SM00382">
    <property type="entry name" value="AAA"/>
    <property type="match status" value="1"/>
</dbReference>
<dbReference type="Proteomes" id="UP001331761">
    <property type="component" value="Unassembled WGS sequence"/>
</dbReference>
<dbReference type="InterPro" id="IPR011527">
    <property type="entry name" value="ABC1_TM_dom"/>
</dbReference>
<evidence type="ECO:0000256" key="5">
    <source>
        <dbReference type="ARBA" id="ARBA00022840"/>
    </source>
</evidence>
<dbReference type="PROSITE" id="PS00211">
    <property type="entry name" value="ABC_TRANSPORTER_1"/>
    <property type="match status" value="1"/>
</dbReference>
<evidence type="ECO:0000256" key="3">
    <source>
        <dbReference type="ARBA" id="ARBA00022692"/>
    </source>
</evidence>
<feature type="transmembrane region" description="Helical" evidence="8">
    <location>
        <begin position="35"/>
        <end position="54"/>
    </location>
</feature>
<evidence type="ECO:0000259" key="9">
    <source>
        <dbReference type="PROSITE" id="PS50893"/>
    </source>
</evidence>
<comment type="similarity">
    <text evidence="2">Belongs to the ABC transporter superfamily. ABCB family. Multidrug resistance exporter (TC 3.A.1.201) subfamily.</text>
</comment>
<evidence type="ECO:0000259" key="10">
    <source>
        <dbReference type="PROSITE" id="PS50929"/>
    </source>
</evidence>
<dbReference type="InterPro" id="IPR003593">
    <property type="entry name" value="AAA+_ATPase"/>
</dbReference>
<comment type="subcellular location">
    <subcellularLocation>
        <location evidence="1">Membrane</location>
        <topology evidence="1">Multi-pass membrane protein</topology>
    </subcellularLocation>
</comment>
<accession>A0AAN8FXQ2</accession>
<protein>
    <submittedName>
        <fullName evidence="11">Uncharacterized protein</fullName>
    </submittedName>
</protein>
<feature type="domain" description="ABC transporter" evidence="9">
    <location>
        <begin position="282"/>
        <end position="518"/>
    </location>
</feature>
<dbReference type="AlphaFoldDB" id="A0AAN8FXQ2"/>
<dbReference type="InterPro" id="IPR039421">
    <property type="entry name" value="Type_1_exporter"/>
</dbReference>
<dbReference type="InterPro" id="IPR027417">
    <property type="entry name" value="P-loop_NTPase"/>
</dbReference>
<sequence>MKIRPLEKGHFPKRKKEPRQAGLLDIMRGASCTDYAFLLVGIVLSIVNGAILPLNSLIFQGMADTLIAGERNHSLNELNIDVFSANVLYYCSLYLGLGFALLVIGYISNASLYTMCERRVHSIRARYFRAVMRQDMTWFDQQQTGALTMKMSRSIDPKLKELFVFRYEKELKAARKMGIRKAIILAVFSALPLFLMFASMAFSFWYGTTLVLAGIVTPGTIFAVFWSVLLGTRRLSDAAPQLGAFLGAKMAAADIFAIIDRVPDIDPLSDDGLTPEEFVGRLTFSNIHFRYPSRPGVKVLDGVSFEVNPGETVALVGHSGCGKSTTIGLLLRYYEQSAGVVALDGIPLRDYNVSWLRGVIGVVQQEPVIFCATVAENVRMGDDSISDADVEEACKLANALGFIHNLSEGFNTVIGEGAVQLSGGQKQRIAIARALVRNPQILLLDEATSALDTESEQAVQKALDKVNNYCYLHLYPWDLSIRCSDVNPTELHRGVSRVSRVGSEEESERAERARVSARLRQSMISTSTQEPEWEIESARDNMVEEGGMEASLLDIFAYAKPELPMAGIGLLCALLRGLTWPLFSIIYGKLFLLLSNPSPEALASGNVLNSVLFFLLAIGSGLATFASGSLFGIAGEKMAMRLRMDVFK</sequence>
<proteinExistence type="inferred from homology"/>
<keyword evidence="5" id="KW-0067">ATP-binding</keyword>
<reference evidence="11 12" key="1">
    <citation type="submission" date="2019-10" db="EMBL/GenBank/DDBJ databases">
        <title>Assembly and Annotation for the nematode Trichostrongylus colubriformis.</title>
        <authorList>
            <person name="Martin J."/>
        </authorList>
    </citation>
    <scope>NUCLEOTIDE SEQUENCE [LARGE SCALE GENOMIC DNA]</scope>
    <source>
        <strain evidence="11">G859</strain>
        <tissue evidence="11">Whole worm</tissue>
    </source>
</reference>
<dbReference type="GO" id="GO:0015421">
    <property type="term" value="F:ABC-type oligopeptide transporter activity"/>
    <property type="evidence" value="ECO:0007669"/>
    <property type="project" value="TreeGrafter"/>
</dbReference>
<name>A0AAN8FXQ2_TRICO</name>
<dbReference type="Pfam" id="PF00664">
    <property type="entry name" value="ABC_membrane"/>
    <property type="match status" value="3"/>
</dbReference>
<dbReference type="GO" id="GO:0016887">
    <property type="term" value="F:ATP hydrolysis activity"/>
    <property type="evidence" value="ECO:0007669"/>
    <property type="project" value="InterPro"/>
</dbReference>
<evidence type="ECO:0000256" key="4">
    <source>
        <dbReference type="ARBA" id="ARBA00022741"/>
    </source>
</evidence>
<dbReference type="Pfam" id="PF00005">
    <property type="entry name" value="ABC_tran"/>
    <property type="match status" value="1"/>
</dbReference>
<feature type="domain" description="ABC transmembrane type-1" evidence="10">
    <location>
        <begin position="568"/>
        <end position="648"/>
    </location>
</feature>
<dbReference type="FunFam" id="3.40.50.300:FF:001797">
    <property type="entry name" value="ABC transporter, putative"/>
    <property type="match status" value="1"/>
</dbReference>
<dbReference type="GO" id="GO:0090374">
    <property type="term" value="P:oligopeptide export from mitochondrion"/>
    <property type="evidence" value="ECO:0007669"/>
    <property type="project" value="TreeGrafter"/>
</dbReference>
<feature type="domain" description="ABC transmembrane type-1" evidence="10">
    <location>
        <begin position="161"/>
        <end position="247"/>
    </location>
</feature>
<evidence type="ECO:0000256" key="1">
    <source>
        <dbReference type="ARBA" id="ARBA00004141"/>
    </source>
</evidence>
<dbReference type="GO" id="GO:0005743">
    <property type="term" value="C:mitochondrial inner membrane"/>
    <property type="evidence" value="ECO:0007669"/>
    <property type="project" value="TreeGrafter"/>
</dbReference>
<feature type="transmembrane region" description="Helical" evidence="8">
    <location>
        <begin position="87"/>
        <end position="109"/>
    </location>
</feature>
<evidence type="ECO:0000256" key="7">
    <source>
        <dbReference type="ARBA" id="ARBA00023136"/>
    </source>
</evidence>
<dbReference type="EMBL" id="WIXE01000982">
    <property type="protein sequence ID" value="KAK5986122.1"/>
    <property type="molecule type" value="Genomic_DNA"/>
</dbReference>
<dbReference type="GO" id="GO:0005524">
    <property type="term" value="F:ATP binding"/>
    <property type="evidence" value="ECO:0007669"/>
    <property type="project" value="UniProtKB-KW"/>
</dbReference>
<dbReference type="PROSITE" id="PS50893">
    <property type="entry name" value="ABC_TRANSPORTER_2"/>
    <property type="match status" value="1"/>
</dbReference>
<keyword evidence="7 8" id="KW-0472">Membrane</keyword>
<evidence type="ECO:0000256" key="8">
    <source>
        <dbReference type="SAM" id="Phobius"/>
    </source>
</evidence>
<dbReference type="InterPro" id="IPR017871">
    <property type="entry name" value="ABC_transporter-like_CS"/>
</dbReference>
<keyword evidence="12" id="KW-1185">Reference proteome</keyword>
<feature type="transmembrane region" description="Helical" evidence="8">
    <location>
        <begin position="568"/>
        <end position="587"/>
    </location>
</feature>
<dbReference type="PANTHER" id="PTHR43394:SF27">
    <property type="entry name" value="ATP-DEPENDENT TRANSLOCASE ABCB1-LIKE"/>
    <property type="match status" value="1"/>
</dbReference>
<dbReference type="InterPro" id="IPR003439">
    <property type="entry name" value="ABC_transporter-like_ATP-bd"/>
</dbReference>
<evidence type="ECO:0000256" key="2">
    <source>
        <dbReference type="ARBA" id="ARBA00007577"/>
    </source>
</evidence>
<dbReference type="SUPFAM" id="SSF52540">
    <property type="entry name" value="P-loop containing nucleoside triphosphate hydrolases"/>
    <property type="match status" value="1"/>
</dbReference>
<dbReference type="PANTHER" id="PTHR43394">
    <property type="entry name" value="ATP-DEPENDENT PERMEASE MDL1, MITOCHONDRIAL"/>
    <property type="match status" value="1"/>
</dbReference>
<evidence type="ECO:0000256" key="6">
    <source>
        <dbReference type="ARBA" id="ARBA00022989"/>
    </source>
</evidence>
<feature type="non-terminal residue" evidence="11">
    <location>
        <position position="648"/>
    </location>
</feature>
<comment type="caution">
    <text evidence="11">The sequence shown here is derived from an EMBL/GenBank/DDBJ whole genome shotgun (WGS) entry which is preliminary data.</text>
</comment>
<dbReference type="CDD" id="cd18577">
    <property type="entry name" value="ABC_6TM_Pgp_ABCB1_D1_like"/>
    <property type="match status" value="1"/>
</dbReference>
<evidence type="ECO:0000313" key="11">
    <source>
        <dbReference type="EMBL" id="KAK5986122.1"/>
    </source>
</evidence>
<dbReference type="Gene3D" id="1.20.1560.10">
    <property type="entry name" value="ABC transporter type 1, transmembrane domain"/>
    <property type="match status" value="3"/>
</dbReference>
<dbReference type="PROSITE" id="PS50929">
    <property type="entry name" value="ABC_TM1F"/>
    <property type="match status" value="3"/>
</dbReference>